<dbReference type="InterPro" id="IPR015806">
    <property type="entry name" value="Pyrv_Knase_insert_dom_sf"/>
</dbReference>
<dbReference type="UniPathway" id="UPA00109">
    <property type="reaction ID" value="UER00188"/>
</dbReference>
<evidence type="ECO:0000259" key="15">
    <source>
        <dbReference type="Pfam" id="PF00224"/>
    </source>
</evidence>
<keyword evidence="5" id="KW-0479">Metal-binding</keyword>
<dbReference type="PANTHER" id="PTHR11817">
    <property type="entry name" value="PYRUVATE KINASE"/>
    <property type="match status" value="1"/>
</dbReference>
<dbReference type="AlphaFoldDB" id="A0A0G0C0X9"/>
<proteinExistence type="inferred from homology"/>
<dbReference type="InterPro" id="IPR015795">
    <property type="entry name" value="Pyrv_Knase_C"/>
</dbReference>
<dbReference type="InterPro" id="IPR011037">
    <property type="entry name" value="Pyrv_Knase-like_insert_dom_sf"/>
</dbReference>
<dbReference type="SUPFAM" id="SSF51621">
    <property type="entry name" value="Phosphoenolpyruvate/pyruvate domain"/>
    <property type="match status" value="1"/>
</dbReference>
<keyword evidence="10 13" id="KW-0324">Glycolysis</keyword>
<evidence type="ECO:0000256" key="5">
    <source>
        <dbReference type="ARBA" id="ARBA00022723"/>
    </source>
</evidence>
<evidence type="ECO:0000256" key="11">
    <source>
        <dbReference type="ARBA" id="ARBA00023317"/>
    </source>
</evidence>
<evidence type="ECO:0000256" key="7">
    <source>
        <dbReference type="ARBA" id="ARBA00022777"/>
    </source>
</evidence>
<dbReference type="Proteomes" id="UP000034581">
    <property type="component" value="Unassembled WGS sequence"/>
</dbReference>
<dbReference type="NCBIfam" id="TIGR01064">
    <property type="entry name" value="pyruv_kin"/>
    <property type="match status" value="1"/>
</dbReference>
<keyword evidence="4 13" id="KW-0808">Transferase</keyword>
<dbReference type="InterPro" id="IPR015813">
    <property type="entry name" value="Pyrv/PenolPyrv_kinase-like_dom"/>
</dbReference>
<keyword evidence="14" id="KW-0175">Coiled coil</keyword>
<dbReference type="SUPFAM" id="SSF50800">
    <property type="entry name" value="PK beta-barrel domain-like"/>
    <property type="match status" value="1"/>
</dbReference>
<comment type="similarity">
    <text evidence="2 13">Belongs to the pyruvate kinase family.</text>
</comment>
<keyword evidence="7 13" id="KW-0418">Kinase</keyword>
<comment type="pathway">
    <text evidence="1 13">Carbohydrate degradation; glycolysis; pyruvate from D-glyceraldehyde 3-phosphate: step 5/5.</text>
</comment>
<evidence type="ECO:0000256" key="1">
    <source>
        <dbReference type="ARBA" id="ARBA00004997"/>
    </source>
</evidence>
<evidence type="ECO:0000259" key="16">
    <source>
        <dbReference type="Pfam" id="PF02887"/>
    </source>
</evidence>
<protein>
    <recommendedName>
        <fullName evidence="3 12">Pyruvate kinase</fullName>
        <ecNumber evidence="3 12">2.7.1.40</ecNumber>
    </recommendedName>
</protein>
<evidence type="ECO:0000256" key="14">
    <source>
        <dbReference type="SAM" id="Coils"/>
    </source>
</evidence>
<dbReference type="Pfam" id="PF00224">
    <property type="entry name" value="PK"/>
    <property type="match status" value="1"/>
</dbReference>
<dbReference type="InterPro" id="IPR036918">
    <property type="entry name" value="Pyrv_Knase_C_sf"/>
</dbReference>
<evidence type="ECO:0000256" key="10">
    <source>
        <dbReference type="ARBA" id="ARBA00023152"/>
    </source>
</evidence>
<organism evidence="17 18">
    <name type="scientific">candidate division CPR3 bacterium GW2011_GWF2_35_18</name>
    <dbReference type="NCBI Taxonomy" id="1618350"/>
    <lineage>
        <taxon>Bacteria</taxon>
        <taxon>Bacteria division CPR3</taxon>
    </lineage>
</organism>
<dbReference type="GO" id="GO:0004743">
    <property type="term" value="F:pyruvate kinase activity"/>
    <property type="evidence" value="ECO:0007669"/>
    <property type="project" value="UniProtKB-UniRule"/>
</dbReference>
<dbReference type="PRINTS" id="PR01050">
    <property type="entry name" value="PYRUVTKNASE"/>
</dbReference>
<comment type="catalytic activity">
    <reaction evidence="13">
        <text>pyruvate + ATP = phosphoenolpyruvate + ADP + H(+)</text>
        <dbReference type="Rhea" id="RHEA:18157"/>
        <dbReference type="ChEBI" id="CHEBI:15361"/>
        <dbReference type="ChEBI" id="CHEBI:15378"/>
        <dbReference type="ChEBI" id="CHEBI:30616"/>
        <dbReference type="ChEBI" id="CHEBI:58702"/>
        <dbReference type="ChEBI" id="CHEBI:456216"/>
        <dbReference type="EC" id="2.7.1.40"/>
    </reaction>
</comment>
<dbReference type="Gene3D" id="2.40.33.10">
    <property type="entry name" value="PK beta-barrel domain-like"/>
    <property type="match status" value="1"/>
</dbReference>
<dbReference type="GO" id="GO:0000287">
    <property type="term" value="F:magnesium ion binding"/>
    <property type="evidence" value="ECO:0007669"/>
    <property type="project" value="UniProtKB-UniRule"/>
</dbReference>
<gene>
    <name evidence="17" type="ORF">UR67_C0003G0059</name>
</gene>
<evidence type="ECO:0000313" key="18">
    <source>
        <dbReference type="Proteomes" id="UP000034581"/>
    </source>
</evidence>
<dbReference type="Gene3D" id="3.40.1380.20">
    <property type="entry name" value="Pyruvate kinase, C-terminal domain"/>
    <property type="match status" value="1"/>
</dbReference>
<dbReference type="NCBIfam" id="NF004491">
    <property type="entry name" value="PRK05826.1"/>
    <property type="match status" value="1"/>
</dbReference>
<evidence type="ECO:0000256" key="8">
    <source>
        <dbReference type="ARBA" id="ARBA00022840"/>
    </source>
</evidence>
<reference evidence="17 18" key="1">
    <citation type="journal article" date="2015" name="Nature">
        <title>rRNA introns, odd ribosomes, and small enigmatic genomes across a large radiation of phyla.</title>
        <authorList>
            <person name="Brown C.T."/>
            <person name="Hug L.A."/>
            <person name="Thomas B.C."/>
            <person name="Sharon I."/>
            <person name="Castelle C.J."/>
            <person name="Singh A."/>
            <person name="Wilkins M.J."/>
            <person name="Williams K.H."/>
            <person name="Banfield J.F."/>
        </authorList>
    </citation>
    <scope>NUCLEOTIDE SEQUENCE [LARGE SCALE GENOMIC DNA]</scope>
</reference>
<keyword evidence="9 13" id="KW-0460">Magnesium</keyword>
<keyword evidence="6" id="KW-0547">Nucleotide-binding</keyword>
<dbReference type="STRING" id="1618350.UR67_C0003G0059"/>
<evidence type="ECO:0000313" key="17">
    <source>
        <dbReference type="EMBL" id="KKP69781.1"/>
    </source>
</evidence>
<dbReference type="EMBL" id="LBQB01000003">
    <property type="protein sequence ID" value="KKP69781.1"/>
    <property type="molecule type" value="Genomic_DNA"/>
</dbReference>
<keyword evidence="11 17" id="KW-0670">Pyruvate</keyword>
<feature type="coiled-coil region" evidence="14">
    <location>
        <begin position="190"/>
        <end position="217"/>
    </location>
</feature>
<dbReference type="InterPro" id="IPR015793">
    <property type="entry name" value="Pyrv_Knase_brl"/>
</dbReference>
<dbReference type="GO" id="GO:0016301">
    <property type="term" value="F:kinase activity"/>
    <property type="evidence" value="ECO:0007669"/>
    <property type="project" value="UniProtKB-KW"/>
</dbReference>
<dbReference type="GO" id="GO:0030955">
    <property type="term" value="F:potassium ion binding"/>
    <property type="evidence" value="ECO:0007669"/>
    <property type="project" value="UniProtKB-UniRule"/>
</dbReference>
<dbReference type="Pfam" id="PF02887">
    <property type="entry name" value="PK_C"/>
    <property type="match status" value="1"/>
</dbReference>
<dbReference type="Gene3D" id="3.20.20.60">
    <property type="entry name" value="Phosphoenolpyruvate-binding domains"/>
    <property type="match status" value="1"/>
</dbReference>
<dbReference type="InterPro" id="IPR001697">
    <property type="entry name" value="Pyr_Knase"/>
</dbReference>
<feature type="domain" description="Pyruvate kinase barrel" evidence="15">
    <location>
        <begin position="1"/>
        <end position="321"/>
    </location>
</feature>
<sequence>MKKTKIVATLGPASESATKIKSLIKAGVNVFRFNLKHNDKQWHSDKIELVQKCANEMGKPIAILLDLVGRDLRLGKIPNKGMLLKRGQEVIFADENNFKEGEIPVRNFIAYKNLKEGVRFSADSGSLFFKVFEVKERFFKANALKGGFLKENKGVNIPHLKVNLPALVESDLDRLSLAAKHDVDYVALSFVQTRDDIRILKREMEKLKVKAKTMAKIEDTLGIQNFDEILEEVDSIMVARGDLGIEVPIEKVPILQKEMIEKCRLAGKPVITATQMMESMLDNPIPSRADVSDVANSVYDYTDAVMLSGESAAGNYPVETVRQMSKILFQAERKYLPPSSPHASINTTDAMVQSALELTYFKPKEGAKPSAIVVLTETGRSVRLLSRLRPILPIIALTQSEKVRDELCLTWGVTPYYLNLGHERLELSKVFRFLKENQIVGKGQLLIILSGEITGEPGRTNMVTLKEVWE</sequence>
<evidence type="ECO:0000256" key="12">
    <source>
        <dbReference type="NCBIfam" id="TIGR01064"/>
    </source>
</evidence>
<dbReference type="InterPro" id="IPR040442">
    <property type="entry name" value="Pyrv_kinase-like_dom_sf"/>
</dbReference>
<dbReference type="GO" id="GO:0005524">
    <property type="term" value="F:ATP binding"/>
    <property type="evidence" value="ECO:0007669"/>
    <property type="project" value="UniProtKB-KW"/>
</dbReference>
<evidence type="ECO:0000256" key="4">
    <source>
        <dbReference type="ARBA" id="ARBA00022679"/>
    </source>
</evidence>
<comment type="caution">
    <text evidence="17">The sequence shown here is derived from an EMBL/GenBank/DDBJ whole genome shotgun (WGS) entry which is preliminary data.</text>
</comment>
<dbReference type="SUPFAM" id="SSF52935">
    <property type="entry name" value="PK C-terminal domain-like"/>
    <property type="match status" value="1"/>
</dbReference>
<dbReference type="EC" id="2.7.1.40" evidence="3 12"/>
<evidence type="ECO:0000256" key="9">
    <source>
        <dbReference type="ARBA" id="ARBA00022842"/>
    </source>
</evidence>
<dbReference type="PATRIC" id="fig|1618350.3.peg.564"/>
<keyword evidence="8" id="KW-0067">ATP-binding</keyword>
<evidence type="ECO:0000256" key="3">
    <source>
        <dbReference type="ARBA" id="ARBA00012142"/>
    </source>
</evidence>
<name>A0A0G0C0X9_UNCC3</name>
<feature type="domain" description="Pyruvate kinase C-terminal" evidence="16">
    <location>
        <begin position="368"/>
        <end position="463"/>
    </location>
</feature>
<evidence type="ECO:0000256" key="13">
    <source>
        <dbReference type="RuleBase" id="RU000504"/>
    </source>
</evidence>
<accession>A0A0G0C0X9</accession>
<evidence type="ECO:0000256" key="6">
    <source>
        <dbReference type="ARBA" id="ARBA00022741"/>
    </source>
</evidence>
<evidence type="ECO:0000256" key="2">
    <source>
        <dbReference type="ARBA" id="ARBA00008663"/>
    </source>
</evidence>